<comment type="caution">
    <text evidence="2">The sequence shown here is derived from an EMBL/GenBank/DDBJ whole genome shotgun (WGS) entry which is preliminary data.</text>
</comment>
<dbReference type="AlphaFoldDB" id="A0A840ZKE7"/>
<dbReference type="InterPro" id="IPR036388">
    <property type="entry name" value="WH-like_DNA-bd_sf"/>
</dbReference>
<dbReference type="SUPFAM" id="SSF46894">
    <property type="entry name" value="C-terminal effector domain of the bipartite response regulators"/>
    <property type="match status" value="1"/>
</dbReference>
<reference evidence="2 3" key="1">
    <citation type="submission" date="2020-08" db="EMBL/GenBank/DDBJ databases">
        <title>Genomic Encyclopedia of Type Strains, Phase IV (KMG-IV): sequencing the most valuable type-strain genomes for metagenomic binning, comparative biology and taxonomic classification.</title>
        <authorList>
            <person name="Goeker M."/>
        </authorList>
    </citation>
    <scope>NUCLEOTIDE SEQUENCE [LARGE SCALE GENOMIC DNA]</scope>
    <source>
        <strain evidence="2 3">DSM 2163</strain>
    </source>
</reference>
<accession>A0A840ZKE7</accession>
<sequence>MQWAAWLETLGRIGHGVVILDERRSPQAMNARGRAVLAEALGWPESDLAAERGVGEAVAALLARGRRRPGHGAGDWLVIERGGRRPLLVHAIGLPRAGPERSDTALILIDPETPLLVQVSAMERVFGLSPAEAQLAALLAGGISTAEVAATLDKSLATVRKQLASIFQKTGTRGQVELVVLVLQLSILP</sequence>
<name>A0A840ZKE7_9HYPH</name>
<proteinExistence type="predicted"/>
<evidence type="ECO:0000313" key="3">
    <source>
        <dbReference type="Proteomes" id="UP000583454"/>
    </source>
</evidence>
<evidence type="ECO:0000313" key="2">
    <source>
        <dbReference type="EMBL" id="MBB5757578.1"/>
    </source>
</evidence>
<keyword evidence="3" id="KW-1185">Reference proteome</keyword>
<dbReference type="GO" id="GO:0006355">
    <property type="term" value="P:regulation of DNA-templated transcription"/>
    <property type="evidence" value="ECO:0007669"/>
    <property type="project" value="InterPro"/>
</dbReference>
<dbReference type="Proteomes" id="UP000583454">
    <property type="component" value="Unassembled WGS sequence"/>
</dbReference>
<dbReference type="InterPro" id="IPR016032">
    <property type="entry name" value="Sig_transdc_resp-reg_C-effctor"/>
</dbReference>
<dbReference type="EMBL" id="JACHOP010000008">
    <property type="protein sequence ID" value="MBB5757578.1"/>
    <property type="molecule type" value="Genomic_DNA"/>
</dbReference>
<dbReference type="SMART" id="SM00421">
    <property type="entry name" value="HTH_LUXR"/>
    <property type="match status" value="1"/>
</dbReference>
<organism evidence="2 3">
    <name type="scientific">Methylorubrum rhodinum</name>
    <dbReference type="NCBI Taxonomy" id="29428"/>
    <lineage>
        <taxon>Bacteria</taxon>
        <taxon>Pseudomonadati</taxon>
        <taxon>Pseudomonadota</taxon>
        <taxon>Alphaproteobacteria</taxon>
        <taxon>Hyphomicrobiales</taxon>
        <taxon>Methylobacteriaceae</taxon>
        <taxon>Methylorubrum</taxon>
    </lineage>
</organism>
<protein>
    <submittedName>
        <fullName evidence="2">DNA-binding CsgD family transcriptional regulator</fullName>
    </submittedName>
</protein>
<dbReference type="InterPro" id="IPR000792">
    <property type="entry name" value="Tscrpt_reg_LuxR_C"/>
</dbReference>
<feature type="domain" description="HTH luxR-type" evidence="1">
    <location>
        <begin position="125"/>
        <end position="182"/>
    </location>
</feature>
<gene>
    <name evidence="2" type="ORF">HNR00_002292</name>
</gene>
<evidence type="ECO:0000259" key="1">
    <source>
        <dbReference type="SMART" id="SM00421"/>
    </source>
</evidence>
<keyword evidence="2" id="KW-0238">DNA-binding</keyword>
<dbReference type="GO" id="GO:0003677">
    <property type="term" value="F:DNA binding"/>
    <property type="evidence" value="ECO:0007669"/>
    <property type="project" value="UniProtKB-KW"/>
</dbReference>
<dbReference type="Pfam" id="PF00196">
    <property type="entry name" value="GerE"/>
    <property type="match status" value="1"/>
</dbReference>
<dbReference type="PRINTS" id="PR00038">
    <property type="entry name" value="HTHLUXR"/>
</dbReference>
<dbReference type="RefSeq" id="WP_183569268.1">
    <property type="nucleotide sequence ID" value="NZ_JACHOP010000008.1"/>
</dbReference>
<dbReference type="Gene3D" id="1.10.10.10">
    <property type="entry name" value="Winged helix-like DNA-binding domain superfamily/Winged helix DNA-binding domain"/>
    <property type="match status" value="1"/>
</dbReference>